<dbReference type="RefSeq" id="YP_009636557.1">
    <property type="nucleotide sequence ID" value="NC_042318.1"/>
</dbReference>
<dbReference type="Proteomes" id="UP000008412">
    <property type="component" value="Segment"/>
</dbReference>
<reference evidence="1 2" key="1">
    <citation type="journal article" date="2012" name="J. Virol.">
        <title>Complete Genome Sequences of 138 Mycobacteriophages.</title>
        <authorList>
            <consortium name="the Science Education Alliance Phage Hunters Advancing Genomics and Evolutionary Science Program"/>
            <consortium name="the KwaZulu-Natal Research Institute for Tuberculosis and HIV Mycobacterial Genetics Course Students"/>
            <consortium name="the Phage Hunters Integrating Research and Education Program"/>
            <person name="Hatfull G.F."/>
        </authorList>
    </citation>
    <scope>NUCLEOTIDE SEQUENCE [LARGE SCALE GENOMIC DNA]</scope>
    <source>
        <strain evidence="1 2">Hammer</strain>
    </source>
</reference>
<organism evidence="1 2">
    <name type="scientific">Mycobacterium phage Hammer</name>
    <dbReference type="NCBI Taxonomy" id="2922204"/>
    <lineage>
        <taxon>Viruses</taxon>
        <taxon>Duplodnaviria</taxon>
        <taxon>Heunggongvirae</taxon>
        <taxon>Uroviricota</taxon>
        <taxon>Caudoviricetes</taxon>
        <taxon>Gladiatorvirus</taxon>
        <taxon>Gladiatorvirus hammer</taxon>
    </lineage>
</organism>
<sequence length="101" mass="11698">MVMTEYTSPDVVVTDRAVFFDGHELPWHIAEDGISFQPGGYDSINTLTVDFFVNSVTFEGDRPPSRMASYMARWSQIEVDIRLSYYEANVRINRTMKEYCL</sequence>
<protein>
    <submittedName>
        <fullName evidence="1">Uncharacterized protein</fullName>
    </submittedName>
</protein>
<dbReference type="EMBL" id="JF937094">
    <property type="protein sequence ID" value="AEK08687.1"/>
    <property type="molecule type" value="Genomic_DNA"/>
</dbReference>
<keyword evidence="2" id="KW-1185">Reference proteome</keyword>
<dbReference type="GeneID" id="40233300"/>
<evidence type="ECO:0000313" key="2">
    <source>
        <dbReference type="Proteomes" id="UP000008412"/>
    </source>
</evidence>
<gene>
    <name evidence="1" type="primary">42</name>
    <name evidence="1" type="ORF">HAMMER_42</name>
</gene>
<evidence type="ECO:0000313" key="1">
    <source>
        <dbReference type="EMBL" id="AEK08687.1"/>
    </source>
</evidence>
<accession>G1D1N8</accession>
<name>G1D1N8_9CAUD</name>
<proteinExistence type="predicted"/>